<keyword evidence="8 10" id="KW-0521">NADP</keyword>
<dbReference type="GO" id="GO:0047151">
    <property type="term" value="F:tRNA (uracil(54)-C5)-methyltransferase activity, 5,10-methylenetetrahydrofolate-dependent"/>
    <property type="evidence" value="ECO:0007669"/>
    <property type="project" value="UniProtKB-UniRule"/>
</dbReference>
<keyword evidence="5 10" id="KW-0808">Transferase</keyword>
<dbReference type="EC" id="2.1.1.74" evidence="10"/>
<evidence type="ECO:0000256" key="10">
    <source>
        <dbReference type="HAMAP-Rule" id="MF_01037"/>
    </source>
</evidence>
<comment type="catalytic activity">
    <reaction evidence="10">
        <text>uridine(54) in tRNA + (6R)-5,10-methylene-5,6,7,8-tetrahydrofolate + NADH + H(+) = 5-methyluridine(54) in tRNA + (6S)-5,6,7,8-tetrahydrofolate + NAD(+)</text>
        <dbReference type="Rhea" id="RHEA:16873"/>
        <dbReference type="Rhea" id="RHEA-COMP:10167"/>
        <dbReference type="Rhea" id="RHEA-COMP:10193"/>
        <dbReference type="ChEBI" id="CHEBI:15378"/>
        <dbReference type="ChEBI" id="CHEBI:15636"/>
        <dbReference type="ChEBI" id="CHEBI:57453"/>
        <dbReference type="ChEBI" id="CHEBI:57540"/>
        <dbReference type="ChEBI" id="CHEBI:57945"/>
        <dbReference type="ChEBI" id="CHEBI:65315"/>
        <dbReference type="ChEBI" id="CHEBI:74447"/>
        <dbReference type="EC" id="2.1.1.74"/>
    </reaction>
</comment>
<dbReference type="Gene3D" id="3.50.50.60">
    <property type="entry name" value="FAD/NAD(P)-binding domain"/>
    <property type="match status" value="2"/>
</dbReference>
<dbReference type="GO" id="GO:0002098">
    <property type="term" value="P:tRNA wobble uridine modification"/>
    <property type="evidence" value="ECO:0007669"/>
    <property type="project" value="TreeGrafter"/>
</dbReference>
<dbReference type="InterPro" id="IPR036188">
    <property type="entry name" value="FAD/NAD-bd_sf"/>
</dbReference>
<comment type="function">
    <text evidence="10">Catalyzes the folate-dependent formation of 5-methyl-uridine at position 54 (M-5-U54) in all tRNAs.</text>
</comment>
<comment type="caution">
    <text evidence="12">The sequence shown here is derived from an EMBL/GenBank/DDBJ whole genome shotgun (WGS) entry which is preliminary data.</text>
</comment>
<keyword evidence="9 10" id="KW-0520">NAD</keyword>
<evidence type="ECO:0000256" key="6">
    <source>
        <dbReference type="ARBA" id="ARBA00022694"/>
    </source>
</evidence>
<evidence type="ECO:0000256" key="5">
    <source>
        <dbReference type="ARBA" id="ARBA00022679"/>
    </source>
</evidence>
<keyword evidence="7 10" id="KW-0274">FAD</keyword>
<feature type="domain" description="MnmG N-terminal" evidence="11">
    <location>
        <begin position="5"/>
        <end position="383"/>
    </location>
</feature>
<comment type="cofactor">
    <cofactor evidence="1 10">
        <name>FAD</name>
        <dbReference type="ChEBI" id="CHEBI:57692"/>
    </cofactor>
</comment>
<dbReference type="eggNOG" id="COG1206">
    <property type="taxonomic scope" value="Bacteria"/>
</dbReference>
<evidence type="ECO:0000256" key="4">
    <source>
        <dbReference type="ARBA" id="ARBA00022630"/>
    </source>
</evidence>
<dbReference type="AlphaFoldDB" id="F1T546"/>
<accession>F1T546</accession>
<dbReference type="InterPro" id="IPR040131">
    <property type="entry name" value="MnmG_N"/>
</dbReference>
<evidence type="ECO:0000313" key="12">
    <source>
        <dbReference type="EMBL" id="EGF23812.1"/>
    </source>
</evidence>
<keyword evidence="13" id="KW-1185">Reference proteome</keyword>
<dbReference type="GeneID" id="93210363"/>
<evidence type="ECO:0000256" key="8">
    <source>
        <dbReference type="ARBA" id="ARBA00022857"/>
    </source>
</evidence>
<dbReference type="EMBL" id="ACGK02000001">
    <property type="protein sequence ID" value="EGF23812.1"/>
    <property type="molecule type" value="Genomic_DNA"/>
</dbReference>
<sequence>MEPRVTIIGAGLAGSECALQLAARHIYVDLYDMKPSKMSPAHHSPNFAELVCSNSLKSLKLESAAGLLKHELSMLGSYLVKFAFQAQVPAGGALAVDRDVFSRLVTCALEQNPFITIHHQEVVDIPQGNVVIAAGPLCSDALFNQLISYLGSSSLSFFDAAAPIVDVESINFDLVFKQSRYAHSCACDTQSAAQGDYLNCPFTKDGYLAFYHELINAKRAISKDFEQKDLFSACQPVEEVARTGVDSLRFGALKPVGISYPKNHPHLHINTSGAAFTRPYAVCQLRSENSQRTAYNLVGFQTNLLWGEQKRVFRMIPGLEEAEFFRYGVMHRNSFVDAPKCLDTTFKIPHTKIRLTGQITGTEGYTEAIASGLFAALNTYCELMDHPSIQLPVTGAFGSLVAYATNPQTSTYQPMHVNFGLMPVLEHRIKSKVDRYKAYALRAETDLSAYIQNHPELLVGNVVQDVATLNNICG</sequence>
<keyword evidence="6 10" id="KW-0819">tRNA processing</keyword>
<dbReference type="Pfam" id="PF01134">
    <property type="entry name" value="GIDA"/>
    <property type="match status" value="1"/>
</dbReference>
<proteinExistence type="inferred from homology"/>
<dbReference type="NCBIfam" id="NF003739">
    <property type="entry name" value="PRK05335.1"/>
    <property type="match status" value="1"/>
</dbReference>
<dbReference type="GO" id="GO:0005829">
    <property type="term" value="C:cytosol"/>
    <property type="evidence" value="ECO:0007669"/>
    <property type="project" value="TreeGrafter"/>
</dbReference>
<dbReference type="GO" id="GO:0050660">
    <property type="term" value="F:flavin adenine dinucleotide binding"/>
    <property type="evidence" value="ECO:0007669"/>
    <property type="project" value="UniProtKB-UniRule"/>
</dbReference>
<feature type="binding site" evidence="10">
    <location>
        <begin position="9"/>
        <end position="14"/>
    </location>
    <ligand>
        <name>FAD</name>
        <dbReference type="ChEBI" id="CHEBI:57692"/>
    </ligand>
</feature>
<gene>
    <name evidence="10 12" type="primary">trmFO</name>
    <name evidence="12" type="ORF">HMPREF0091_10759</name>
</gene>
<reference evidence="12 13" key="1">
    <citation type="submission" date="2011-02" db="EMBL/GenBank/DDBJ databases">
        <authorList>
            <person name="Muzny D."/>
            <person name="Qin X."/>
            <person name="Buhay C."/>
            <person name="Dugan-Rocha S."/>
            <person name="Ding Y."/>
            <person name="Chen G."/>
            <person name="Hawes A."/>
            <person name="Holder M."/>
            <person name="Jhangiani S."/>
            <person name="Johnson A."/>
            <person name="Khan Z."/>
            <person name="Li Z."/>
            <person name="Liu W."/>
            <person name="Liu X."/>
            <person name="Perez L."/>
            <person name="Shen H."/>
            <person name="Wang Q."/>
            <person name="Watt J."/>
            <person name="Xi L."/>
            <person name="Xin Y."/>
            <person name="Zhou J."/>
            <person name="Deng J."/>
            <person name="Jiang H."/>
            <person name="Liu Y."/>
            <person name="Qu J."/>
            <person name="Song X.-Z."/>
            <person name="Zhang L."/>
            <person name="Villasana D."/>
            <person name="Johnson A."/>
            <person name="Liu J."/>
            <person name="Liyanage D."/>
            <person name="Lorensuhewa L."/>
            <person name="Robinson T."/>
            <person name="Song A."/>
            <person name="Song B.-B."/>
            <person name="Dinh H."/>
            <person name="Thornton R."/>
            <person name="Coyle M."/>
            <person name="Francisco L."/>
            <person name="Jackson L."/>
            <person name="Javaid M."/>
            <person name="Korchina V."/>
            <person name="Kovar C."/>
            <person name="Mata R."/>
            <person name="Mathew T."/>
            <person name="Ngo R."/>
            <person name="Nguyen L."/>
            <person name="Nguyen N."/>
            <person name="Okwuonu G."/>
            <person name="Ongeri F."/>
            <person name="Pham C."/>
            <person name="Simmons D."/>
            <person name="Wilczek-Boney K."/>
            <person name="Hale W."/>
            <person name="Jakkamsetti A."/>
            <person name="Pham P."/>
            <person name="Ruth R."/>
            <person name="San Lucas F."/>
            <person name="Warren J."/>
            <person name="Zhang J."/>
            <person name="Zhao Z."/>
            <person name="Zhou C."/>
            <person name="Zhu D."/>
            <person name="Lee S."/>
            <person name="Bess C."/>
            <person name="Blankenburg K."/>
            <person name="Forbes L."/>
            <person name="Fu Q."/>
            <person name="Gubbala S."/>
            <person name="Hirani K."/>
            <person name="Jayaseelan J.C."/>
            <person name="Lara F."/>
            <person name="Munidasa M."/>
            <person name="Palculict T."/>
            <person name="Patil S."/>
            <person name="Pu L.-L."/>
            <person name="Saada N."/>
            <person name="Tang L."/>
            <person name="Weissenberger G."/>
            <person name="Zhu Y."/>
            <person name="Hemphill L."/>
            <person name="Shang Y."/>
            <person name="Youmans B."/>
            <person name="Ayvaz T."/>
            <person name="Ross M."/>
            <person name="Santibanez J."/>
            <person name="Aqrawi P."/>
            <person name="Gross S."/>
            <person name="Joshi V."/>
            <person name="Fowler G."/>
            <person name="Nazareth L."/>
            <person name="Reid J."/>
            <person name="Worley K."/>
            <person name="Petrosino J."/>
            <person name="Highlander S."/>
            <person name="Gibbs R."/>
        </authorList>
    </citation>
    <scope>NUCLEOTIDE SEQUENCE [LARGE SCALE GENOMIC DNA]</scope>
    <source>
        <strain evidence="12 13">DSM 15829</strain>
    </source>
</reference>
<comment type="catalytic activity">
    <reaction evidence="10">
        <text>uridine(54) in tRNA + (6R)-5,10-methylene-5,6,7,8-tetrahydrofolate + NADPH + H(+) = 5-methyluridine(54) in tRNA + (6S)-5,6,7,8-tetrahydrofolate + NADP(+)</text>
        <dbReference type="Rhea" id="RHEA:62372"/>
        <dbReference type="Rhea" id="RHEA-COMP:10167"/>
        <dbReference type="Rhea" id="RHEA-COMP:10193"/>
        <dbReference type="ChEBI" id="CHEBI:15378"/>
        <dbReference type="ChEBI" id="CHEBI:15636"/>
        <dbReference type="ChEBI" id="CHEBI:57453"/>
        <dbReference type="ChEBI" id="CHEBI:57783"/>
        <dbReference type="ChEBI" id="CHEBI:58349"/>
        <dbReference type="ChEBI" id="CHEBI:65315"/>
        <dbReference type="ChEBI" id="CHEBI:74447"/>
        <dbReference type="EC" id="2.1.1.74"/>
    </reaction>
</comment>
<keyword evidence="2 10" id="KW-0963">Cytoplasm</keyword>
<name>F1T546_9ACTN</name>
<evidence type="ECO:0000256" key="9">
    <source>
        <dbReference type="ARBA" id="ARBA00023027"/>
    </source>
</evidence>
<dbReference type="NCBIfam" id="TIGR00137">
    <property type="entry name" value="gid_trmFO"/>
    <property type="match status" value="1"/>
</dbReference>
<dbReference type="GO" id="GO:0030488">
    <property type="term" value="P:tRNA methylation"/>
    <property type="evidence" value="ECO:0007669"/>
    <property type="project" value="TreeGrafter"/>
</dbReference>
<dbReference type="InterPro" id="IPR004417">
    <property type="entry name" value="TrmFO"/>
</dbReference>
<organism evidence="12 13">
    <name type="scientific">Fannyhessea vaginae DSM 15829</name>
    <dbReference type="NCBI Taxonomy" id="525256"/>
    <lineage>
        <taxon>Bacteria</taxon>
        <taxon>Bacillati</taxon>
        <taxon>Actinomycetota</taxon>
        <taxon>Coriobacteriia</taxon>
        <taxon>Coriobacteriales</taxon>
        <taxon>Atopobiaceae</taxon>
        <taxon>Fannyhessea</taxon>
    </lineage>
</organism>
<dbReference type="HAMAP" id="MF_01037">
    <property type="entry name" value="TrmFO"/>
    <property type="match status" value="1"/>
</dbReference>
<evidence type="ECO:0000256" key="1">
    <source>
        <dbReference type="ARBA" id="ARBA00001974"/>
    </source>
</evidence>
<evidence type="ECO:0000256" key="7">
    <source>
        <dbReference type="ARBA" id="ARBA00022827"/>
    </source>
</evidence>
<dbReference type="PANTHER" id="PTHR11806">
    <property type="entry name" value="GLUCOSE INHIBITED DIVISION PROTEIN A"/>
    <property type="match status" value="1"/>
</dbReference>
<comment type="subcellular location">
    <subcellularLocation>
        <location evidence="10">Cytoplasm</location>
    </subcellularLocation>
</comment>
<protein>
    <recommendedName>
        <fullName evidence="10">Methylenetetrahydrofolate--tRNA-(uracil-5-)-methyltransferase TrmFO</fullName>
        <ecNumber evidence="10">2.1.1.74</ecNumber>
    </recommendedName>
    <alternativeName>
        <fullName evidence="10">Folate-dependent tRNA (uracil-5-)-methyltransferase</fullName>
    </alternativeName>
    <alternativeName>
        <fullName evidence="10">Folate-dependent tRNA(M-5-U54)-methyltransferase</fullName>
    </alternativeName>
</protein>
<dbReference type="Proteomes" id="UP000005947">
    <property type="component" value="Unassembled WGS sequence"/>
</dbReference>
<dbReference type="RefSeq" id="WP_006302941.1">
    <property type="nucleotide sequence ID" value="NZ_ACGK02000001.1"/>
</dbReference>
<evidence type="ECO:0000259" key="11">
    <source>
        <dbReference type="Pfam" id="PF01134"/>
    </source>
</evidence>
<dbReference type="OrthoDB" id="9803114at2"/>
<evidence type="ECO:0000313" key="13">
    <source>
        <dbReference type="Proteomes" id="UP000005947"/>
    </source>
</evidence>
<keyword evidence="3 10" id="KW-0489">Methyltransferase</keyword>
<dbReference type="InterPro" id="IPR002218">
    <property type="entry name" value="MnmG-rel"/>
</dbReference>
<keyword evidence="4 10" id="KW-0285">Flavoprotein</keyword>
<comment type="similarity">
    <text evidence="10">Belongs to the MnmG family. TrmFO subfamily.</text>
</comment>
<dbReference type="PANTHER" id="PTHR11806:SF2">
    <property type="entry name" value="METHYLENETETRAHYDROFOLATE--TRNA-(URACIL-5-)-METHYLTRANSFERASE TRMFO"/>
    <property type="match status" value="1"/>
</dbReference>
<evidence type="ECO:0000256" key="2">
    <source>
        <dbReference type="ARBA" id="ARBA00022490"/>
    </source>
</evidence>
<evidence type="ECO:0000256" key="3">
    <source>
        <dbReference type="ARBA" id="ARBA00022603"/>
    </source>
</evidence>
<dbReference type="SUPFAM" id="SSF51905">
    <property type="entry name" value="FAD/NAD(P)-binding domain"/>
    <property type="match status" value="1"/>
</dbReference>